<dbReference type="PROSITE" id="PS50931">
    <property type="entry name" value="HTH_LYSR"/>
    <property type="match status" value="1"/>
</dbReference>
<sequence length="99" mass="10434">MHTVPSNVTAHIRTLEEALGATLIDRQGLRCGRSPRLSGALWQAGAWEVSGRVPGTGRPGCARSAGCRTLGPACPVPQSGLHGRRSRDRPLPGQSPFRG</sequence>
<name>A0A1V2DR36_9GAMM</name>
<evidence type="ECO:0000313" key="3">
    <source>
        <dbReference type="EMBL" id="ONF43108.1"/>
    </source>
</evidence>
<proteinExistence type="predicted"/>
<dbReference type="AlphaFoldDB" id="A0A1V2DR36"/>
<keyword evidence="4" id="KW-1185">Reference proteome</keyword>
<organism evidence="3 4">
    <name type="scientific">Marinobacter lutaoensis</name>
    <dbReference type="NCBI Taxonomy" id="135739"/>
    <lineage>
        <taxon>Bacteria</taxon>
        <taxon>Pseudomonadati</taxon>
        <taxon>Pseudomonadota</taxon>
        <taxon>Gammaproteobacteria</taxon>
        <taxon>Pseudomonadales</taxon>
        <taxon>Marinobacteraceae</taxon>
        <taxon>Marinobacter</taxon>
    </lineage>
</organism>
<evidence type="ECO:0000313" key="4">
    <source>
        <dbReference type="Proteomes" id="UP000189339"/>
    </source>
</evidence>
<comment type="caution">
    <text evidence="3">The sequence shown here is derived from an EMBL/GenBank/DDBJ whole genome shotgun (WGS) entry which is preliminary data.</text>
</comment>
<feature type="region of interest" description="Disordered" evidence="1">
    <location>
        <begin position="73"/>
        <end position="99"/>
    </location>
</feature>
<dbReference type="GO" id="GO:0003700">
    <property type="term" value="F:DNA-binding transcription factor activity"/>
    <property type="evidence" value="ECO:0007669"/>
    <property type="project" value="InterPro"/>
</dbReference>
<dbReference type="Proteomes" id="UP000189339">
    <property type="component" value="Unassembled WGS sequence"/>
</dbReference>
<dbReference type="InterPro" id="IPR000847">
    <property type="entry name" value="LysR_HTH_N"/>
</dbReference>
<dbReference type="EMBL" id="MSCW01000007">
    <property type="protein sequence ID" value="ONF43108.1"/>
    <property type="molecule type" value="Genomic_DNA"/>
</dbReference>
<dbReference type="STRING" id="135739.BTO32_10445"/>
<reference evidence="3 4" key="1">
    <citation type="submission" date="2016-12" db="EMBL/GenBank/DDBJ databases">
        <title>Marinobacter lutaoensis whole genome sequencing.</title>
        <authorList>
            <person name="Verma A."/>
            <person name="Krishnamurthi S."/>
        </authorList>
    </citation>
    <scope>NUCLEOTIDE SEQUENCE [LARGE SCALE GENOMIC DNA]</scope>
    <source>
        <strain evidence="3 4">T5054</strain>
    </source>
</reference>
<feature type="domain" description="HTH lysR-type" evidence="2">
    <location>
        <begin position="1"/>
        <end position="34"/>
    </location>
</feature>
<protein>
    <recommendedName>
        <fullName evidence="2">HTH lysR-type domain-containing protein</fullName>
    </recommendedName>
</protein>
<evidence type="ECO:0000256" key="1">
    <source>
        <dbReference type="SAM" id="MobiDB-lite"/>
    </source>
</evidence>
<gene>
    <name evidence="3" type="ORF">BTO32_10445</name>
</gene>
<accession>A0A1V2DR36</accession>
<evidence type="ECO:0000259" key="2">
    <source>
        <dbReference type="PROSITE" id="PS50931"/>
    </source>
</evidence>